<dbReference type="OrthoDB" id="9773293at2"/>
<dbReference type="EMBL" id="BIFQ01000001">
    <property type="protein sequence ID" value="GCE03449.1"/>
    <property type="molecule type" value="Genomic_DNA"/>
</dbReference>
<keyword evidence="1 3" id="KW-0378">Hydrolase</keyword>
<evidence type="ECO:0000259" key="2">
    <source>
        <dbReference type="Pfam" id="PF00561"/>
    </source>
</evidence>
<dbReference type="PRINTS" id="PR00111">
    <property type="entry name" value="ABHYDROLASE"/>
</dbReference>
<dbReference type="Proteomes" id="UP000287224">
    <property type="component" value="Unassembled WGS sequence"/>
</dbReference>
<dbReference type="SUPFAM" id="SSF53474">
    <property type="entry name" value="alpha/beta-Hydrolases"/>
    <property type="match status" value="1"/>
</dbReference>
<evidence type="ECO:0000313" key="4">
    <source>
        <dbReference type="Proteomes" id="UP000287224"/>
    </source>
</evidence>
<keyword evidence="4" id="KW-1185">Reference proteome</keyword>
<dbReference type="InterPro" id="IPR000073">
    <property type="entry name" value="AB_hydrolase_1"/>
</dbReference>
<dbReference type="InterPro" id="IPR000639">
    <property type="entry name" value="Epox_hydrolase-like"/>
</dbReference>
<dbReference type="PANTHER" id="PTHR43329">
    <property type="entry name" value="EPOXIDE HYDROLASE"/>
    <property type="match status" value="1"/>
</dbReference>
<accession>A0A401Z9D4</accession>
<dbReference type="InterPro" id="IPR029058">
    <property type="entry name" value="AB_hydrolase_fold"/>
</dbReference>
<evidence type="ECO:0000256" key="1">
    <source>
        <dbReference type="ARBA" id="ARBA00022801"/>
    </source>
</evidence>
<feature type="domain" description="AB hydrolase-1" evidence="2">
    <location>
        <begin position="35"/>
        <end position="272"/>
    </location>
</feature>
<dbReference type="Gene3D" id="3.40.50.1820">
    <property type="entry name" value="alpha/beta hydrolase"/>
    <property type="match status" value="1"/>
</dbReference>
<proteinExistence type="predicted"/>
<dbReference type="AlphaFoldDB" id="A0A401Z9D4"/>
<comment type="caution">
    <text evidence="3">The sequence shown here is derived from an EMBL/GenBank/DDBJ whole genome shotgun (WGS) entry which is preliminary data.</text>
</comment>
<evidence type="ECO:0000313" key="3">
    <source>
        <dbReference type="EMBL" id="GCE03449.1"/>
    </source>
</evidence>
<dbReference type="PRINTS" id="PR00412">
    <property type="entry name" value="EPOXHYDRLASE"/>
</dbReference>
<dbReference type="GO" id="GO:0016787">
    <property type="term" value="F:hydrolase activity"/>
    <property type="evidence" value="ECO:0007669"/>
    <property type="project" value="UniProtKB-KW"/>
</dbReference>
<sequence>MTTPLPAQLEPLFTHQTAQVNGVRLHYVIGGQGFPVLLLHGWPQTWYAWRKIMPALAEKYTVIAPDSRGMGDSERTDSGYDASTLAEDAFSLVRSLGFQHIFLISHDLGVSAAYAYAARYREAVQRLVILDAPLEGFGREEYAAKNSVWHYGLFQAPRSLAESLVEGREHILLQWFFARARNSAAFTQEDIAEYVRCYSGRDALRAGFEYYRSFSTNAQQFRAYSKEKLHIPVLALGGEYSGAGWPFYSFAQLADNVSGGIIPECGHYIAEEQPEELLQRLNTFFSNKSSRSLL</sequence>
<dbReference type="Pfam" id="PF00561">
    <property type="entry name" value="Abhydrolase_1"/>
    <property type="match status" value="1"/>
</dbReference>
<protein>
    <submittedName>
        <fullName evidence="3">Epoxide hydrolase</fullName>
    </submittedName>
</protein>
<reference evidence="4" key="1">
    <citation type="submission" date="2018-12" db="EMBL/GenBank/DDBJ databases">
        <title>Tengunoibacter tsumagoiensis gen. nov., sp. nov., Dictyobacter kobayashii sp. nov., D. alpinus sp. nov., and D. joshuensis sp. nov. and description of Dictyobacteraceae fam. nov. within the order Ktedonobacterales isolated from Tengu-no-mugimeshi.</title>
        <authorList>
            <person name="Wang C.M."/>
            <person name="Zheng Y."/>
            <person name="Sakai Y."/>
            <person name="Toyoda A."/>
            <person name="Minakuchi Y."/>
            <person name="Abe K."/>
            <person name="Yokota A."/>
            <person name="Yabe S."/>
        </authorList>
    </citation>
    <scope>NUCLEOTIDE SEQUENCE [LARGE SCALE GENOMIC DNA]</scope>
    <source>
        <strain evidence="4">S-27</strain>
    </source>
</reference>
<organism evidence="3 4">
    <name type="scientific">Dictyobacter aurantiacus</name>
    <dbReference type="NCBI Taxonomy" id="1936993"/>
    <lineage>
        <taxon>Bacteria</taxon>
        <taxon>Bacillati</taxon>
        <taxon>Chloroflexota</taxon>
        <taxon>Ktedonobacteria</taxon>
        <taxon>Ktedonobacterales</taxon>
        <taxon>Dictyobacteraceae</taxon>
        <taxon>Dictyobacter</taxon>
    </lineage>
</organism>
<name>A0A401Z9D4_9CHLR</name>
<dbReference type="RefSeq" id="WP_126594723.1">
    <property type="nucleotide sequence ID" value="NZ_BIFQ01000001.1"/>
</dbReference>
<gene>
    <name evidence="3" type="ORF">KDAU_07780</name>
</gene>